<accession>A0A7T8H198</accession>
<dbReference type="AlphaFoldDB" id="A0A7T8H198"/>
<evidence type="ECO:0008006" key="3">
    <source>
        <dbReference type="Google" id="ProtNLM"/>
    </source>
</evidence>
<dbReference type="EMBL" id="CP045899">
    <property type="protein sequence ID" value="QQP41614.1"/>
    <property type="molecule type" value="Genomic_DNA"/>
</dbReference>
<proteinExistence type="predicted"/>
<dbReference type="OrthoDB" id="8197617at2759"/>
<sequence length="309" mass="34558">MGGLGLLQFRSRAVVAKNGAAKAAAKSLDPLVQAAVRARPAELALSSCLIGGRPVTDKQSAKGQLAEELYRKIDTAGLASCKKGYRNSQFLTGGRFLIEDREFIAALQILGGAPFVKSKKARFTPFTFGNKCEACPETVKNLDHILQMCPRSRADRIKRHDDVQSILEKDLSKRKVRFNKDNVIPVGNTVRKPDLVVLRGDKILVVDPTIISDKRDFGAAWEEKLSKYGNDEFKDALLKSLGRPPKDKANIYVIPFVCNWRGIIYRDSFLEINRRLGTPQSIIPTLQIRIIKGSYQVYRKERALSDRED</sequence>
<protein>
    <recommendedName>
        <fullName evidence="3">Reverse transcriptase</fullName>
    </recommendedName>
</protein>
<evidence type="ECO:0000313" key="2">
    <source>
        <dbReference type="Proteomes" id="UP000595437"/>
    </source>
</evidence>
<organism evidence="1 2">
    <name type="scientific">Caligus rogercresseyi</name>
    <name type="common">Sea louse</name>
    <dbReference type="NCBI Taxonomy" id="217165"/>
    <lineage>
        <taxon>Eukaryota</taxon>
        <taxon>Metazoa</taxon>
        <taxon>Ecdysozoa</taxon>
        <taxon>Arthropoda</taxon>
        <taxon>Crustacea</taxon>
        <taxon>Multicrustacea</taxon>
        <taxon>Hexanauplia</taxon>
        <taxon>Copepoda</taxon>
        <taxon>Siphonostomatoida</taxon>
        <taxon>Caligidae</taxon>
        <taxon>Caligus</taxon>
    </lineage>
</organism>
<keyword evidence="2" id="KW-1185">Reference proteome</keyword>
<dbReference type="Proteomes" id="UP000595437">
    <property type="component" value="Chromosome 10"/>
</dbReference>
<name>A0A7T8H198_CALRO</name>
<evidence type="ECO:0000313" key="1">
    <source>
        <dbReference type="EMBL" id="QQP41614.1"/>
    </source>
</evidence>
<reference evidence="2" key="1">
    <citation type="submission" date="2021-01" db="EMBL/GenBank/DDBJ databases">
        <title>Caligus Genome Assembly.</title>
        <authorList>
            <person name="Gallardo-Escarate C."/>
        </authorList>
    </citation>
    <scope>NUCLEOTIDE SEQUENCE [LARGE SCALE GENOMIC DNA]</scope>
</reference>
<gene>
    <name evidence="1" type="ORF">FKW44_016040</name>
</gene>